<evidence type="ECO:0000313" key="2">
    <source>
        <dbReference type="Proteomes" id="UP000499080"/>
    </source>
</evidence>
<keyword evidence="2" id="KW-1185">Reference proteome</keyword>
<evidence type="ECO:0000313" key="1">
    <source>
        <dbReference type="EMBL" id="GBN36977.1"/>
    </source>
</evidence>
<reference evidence="1 2" key="1">
    <citation type="journal article" date="2019" name="Sci. Rep.">
        <title>Orb-weaving spider Araneus ventricosus genome elucidates the spidroin gene catalogue.</title>
        <authorList>
            <person name="Kono N."/>
            <person name="Nakamura H."/>
            <person name="Ohtoshi R."/>
            <person name="Moran D.A.P."/>
            <person name="Shinohara A."/>
            <person name="Yoshida Y."/>
            <person name="Fujiwara M."/>
            <person name="Mori M."/>
            <person name="Tomita M."/>
            <person name="Arakawa K."/>
        </authorList>
    </citation>
    <scope>NUCLEOTIDE SEQUENCE [LARGE SCALE GENOMIC DNA]</scope>
</reference>
<name>A0A4Y2NFT7_ARAVE</name>
<dbReference type="EMBL" id="BGPR01008936">
    <property type="protein sequence ID" value="GBN36977.1"/>
    <property type="molecule type" value="Genomic_DNA"/>
</dbReference>
<sequence length="91" mass="10113">MDENSLFEISKLFFSDSPTRCLSATDISDRPPPSCHAIEQKSPLYSSRHCASHPFTWDSEIVTGRNFNQNLAYMSARGSADVALGDALWDT</sequence>
<accession>A0A4Y2NFT7</accession>
<proteinExistence type="predicted"/>
<dbReference type="AlphaFoldDB" id="A0A4Y2NFT7"/>
<gene>
    <name evidence="1" type="ORF">AVEN_159527_1</name>
</gene>
<organism evidence="1 2">
    <name type="scientific">Araneus ventricosus</name>
    <name type="common">Orbweaver spider</name>
    <name type="synonym">Epeira ventricosa</name>
    <dbReference type="NCBI Taxonomy" id="182803"/>
    <lineage>
        <taxon>Eukaryota</taxon>
        <taxon>Metazoa</taxon>
        <taxon>Ecdysozoa</taxon>
        <taxon>Arthropoda</taxon>
        <taxon>Chelicerata</taxon>
        <taxon>Arachnida</taxon>
        <taxon>Araneae</taxon>
        <taxon>Araneomorphae</taxon>
        <taxon>Entelegynae</taxon>
        <taxon>Araneoidea</taxon>
        <taxon>Araneidae</taxon>
        <taxon>Araneus</taxon>
    </lineage>
</organism>
<dbReference type="Proteomes" id="UP000499080">
    <property type="component" value="Unassembled WGS sequence"/>
</dbReference>
<comment type="caution">
    <text evidence="1">The sequence shown here is derived from an EMBL/GenBank/DDBJ whole genome shotgun (WGS) entry which is preliminary data.</text>
</comment>
<protein>
    <submittedName>
        <fullName evidence="1">Uncharacterized protein</fullName>
    </submittedName>
</protein>